<evidence type="ECO:0000313" key="2">
    <source>
        <dbReference type="Proteomes" id="UP001153404"/>
    </source>
</evidence>
<dbReference type="AlphaFoldDB" id="A0A9X4KY80"/>
<proteinExistence type="predicted"/>
<dbReference type="Pfam" id="PF19668">
    <property type="entry name" value="DUF6171"/>
    <property type="match status" value="1"/>
</dbReference>
<accession>A0A9X4KY80</accession>
<name>A0A9X4KY80_9BACL</name>
<protein>
    <submittedName>
        <fullName evidence="1">DUF6171 family protein</fullName>
    </submittedName>
</protein>
<organism evidence="1 2">
    <name type="scientific">Cohnella rhizosphaerae</name>
    <dbReference type="NCBI Taxonomy" id="1457232"/>
    <lineage>
        <taxon>Bacteria</taxon>
        <taxon>Bacillati</taxon>
        <taxon>Bacillota</taxon>
        <taxon>Bacilli</taxon>
        <taxon>Bacillales</taxon>
        <taxon>Paenibacillaceae</taxon>
        <taxon>Cohnella</taxon>
    </lineage>
</organism>
<reference evidence="1" key="1">
    <citation type="submission" date="2022-10" db="EMBL/GenBank/DDBJ databases">
        <title>Comparative genomic analysis of Cohnella hashimotonis sp. nov., isolated from the International Space Station.</title>
        <authorList>
            <person name="Simpson A."/>
            <person name="Venkateswaran K."/>
        </authorList>
    </citation>
    <scope>NUCLEOTIDE SEQUENCE</scope>
    <source>
        <strain evidence="1">DSM 28161</strain>
    </source>
</reference>
<gene>
    <name evidence="1" type="ORF">OMP40_32670</name>
</gene>
<dbReference type="Proteomes" id="UP001153404">
    <property type="component" value="Unassembled WGS sequence"/>
</dbReference>
<dbReference type="RefSeq" id="WP_277537506.1">
    <property type="nucleotide sequence ID" value="NZ_JAPDIA010000008.1"/>
</dbReference>
<dbReference type="EMBL" id="JAPDIA010000008">
    <property type="protein sequence ID" value="MDG0813514.1"/>
    <property type="molecule type" value="Genomic_DNA"/>
</dbReference>
<evidence type="ECO:0000313" key="1">
    <source>
        <dbReference type="EMBL" id="MDG0813514.1"/>
    </source>
</evidence>
<keyword evidence="2" id="KW-1185">Reference proteome</keyword>
<comment type="caution">
    <text evidence="1">The sequence shown here is derived from an EMBL/GenBank/DDBJ whole genome shotgun (WGS) entry which is preliminary data.</text>
</comment>
<dbReference type="InterPro" id="IPR046169">
    <property type="entry name" value="DUF6171"/>
</dbReference>
<sequence>MSANRAEACKGCTSSVQVTDAQIERLLSRIKPEDRIDDDRYKMRLEACASCESLAYGTTCMHCGCLVRLRASLKAERCPHPLSQVRPKWPA</sequence>